<dbReference type="Proteomes" id="UP000674217">
    <property type="component" value="Unassembled WGS sequence"/>
</dbReference>
<protein>
    <submittedName>
        <fullName evidence="2">Uncharacterized protein</fullName>
    </submittedName>
</protein>
<organism evidence="2 3">
    <name type="scientific">Flavobacterium flabelliforme</name>
    <dbReference type="NCBI Taxonomy" id="2816119"/>
    <lineage>
        <taxon>Bacteria</taxon>
        <taxon>Pseudomonadati</taxon>
        <taxon>Bacteroidota</taxon>
        <taxon>Flavobacteriia</taxon>
        <taxon>Flavobacteriales</taxon>
        <taxon>Flavobacteriaceae</taxon>
        <taxon>Flavobacterium</taxon>
    </lineage>
</organism>
<evidence type="ECO:0000313" key="3">
    <source>
        <dbReference type="Proteomes" id="UP000674217"/>
    </source>
</evidence>
<evidence type="ECO:0000256" key="1">
    <source>
        <dbReference type="SAM" id="Phobius"/>
    </source>
</evidence>
<keyword evidence="3" id="KW-1185">Reference proteome</keyword>
<comment type="caution">
    <text evidence="2">The sequence shown here is derived from an EMBL/GenBank/DDBJ whole genome shotgun (WGS) entry which is preliminary data.</text>
</comment>
<keyword evidence="1" id="KW-1133">Transmembrane helix</keyword>
<name>A0ABS5CRV0_9FLAO</name>
<keyword evidence="1" id="KW-0812">Transmembrane</keyword>
<proteinExistence type="predicted"/>
<evidence type="ECO:0000313" key="2">
    <source>
        <dbReference type="EMBL" id="MBP4141350.1"/>
    </source>
</evidence>
<accession>A0ABS5CRV0</accession>
<dbReference type="EMBL" id="JAGFBU010000001">
    <property type="protein sequence ID" value="MBP4141350.1"/>
    <property type="molecule type" value="Genomic_DNA"/>
</dbReference>
<dbReference type="RefSeq" id="WP_188049455.1">
    <property type="nucleotide sequence ID" value="NZ_JAGFBU010000001.1"/>
</dbReference>
<keyword evidence="1" id="KW-0472">Membrane</keyword>
<sequence length="101" mass="12065">MKSQQLNSEADFVKFHKRLSDKLHSGFKIIEQNNKLPYVVLAKETKNIDHSFHLFLSCITMGIWFFVWIYLIINYRQKKQILMALDEDGNVFEDRCLLLKK</sequence>
<reference evidence="2 3" key="1">
    <citation type="submission" date="2021-03" db="EMBL/GenBank/DDBJ databases">
        <title>Flavobacterium Flabelliformis Sp. Nov. And Flavobacterium Geliluteum Sp. Nov., Two Novel Multidrug Resistant Psychrophilic Species Isolated From Antarctica.</title>
        <authorList>
            <person name="Kralova S."/>
            <person name="Busse H.J."/>
            <person name="Bezdicek M."/>
            <person name="Nykrynova M."/>
            <person name="Kroupova E."/>
            <person name="Krsek D."/>
            <person name="Sedlacek I."/>
        </authorList>
    </citation>
    <scope>NUCLEOTIDE SEQUENCE [LARGE SCALE GENOMIC DNA]</scope>
    <source>
        <strain evidence="2 3">P4023</strain>
    </source>
</reference>
<feature type="transmembrane region" description="Helical" evidence="1">
    <location>
        <begin position="52"/>
        <end position="73"/>
    </location>
</feature>
<gene>
    <name evidence="2" type="ORF">J3S90_05990</name>
</gene>